<dbReference type="InterPro" id="IPR005811">
    <property type="entry name" value="SUCC_ACL_C"/>
</dbReference>
<dbReference type="STRING" id="311458.CSUB_C0516"/>
<dbReference type="KEGG" id="csu:CSUB_C0516"/>
<dbReference type="EMBL" id="AP011841">
    <property type="protein sequence ID" value="BAJ47577.1"/>
    <property type="molecule type" value="Genomic_DNA"/>
</dbReference>
<dbReference type="BioCyc" id="CCAL311458:G131R-524-MONOMER"/>
<reference evidence="2 4" key="1">
    <citation type="journal article" date="2005" name="Environ. Microbiol.">
        <title>Genetic and functional properties of uncultivated thermophilic crenarchaeotes from a subsurface gold mine as revealed by analysis of genome fragments.</title>
        <authorList>
            <person name="Nunoura T."/>
            <person name="Hirayama H."/>
            <person name="Takami H."/>
            <person name="Oida H."/>
            <person name="Nishi S."/>
            <person name="Shimamura S."/>
            <person name="Suzuki Y."/>
            <person name="Inagaki F."/>
            <person name="Takai K."/>
            <person name="Nealson K.H."/>
            <person name="Horikoshi K."/>
        </authorList>
    </citation>
    <scope>NUCLEOTIDE SEQUENCE [LARGE SCALE GENOMIC DNA]</scope>
</reference>
<dbReference type="GO" id="GO:0004775">
    <property type="term" value="F:succinate-CoA ligase (ADP-forming) activity"/>
    <property type="evidence" value="ECO:0007669"/>
    <property type="project" value="TreeGrafter"/>
</dbReference>
<dbReference type="Gene3D" id="3.40.50.720">
    <property type="entry name" value="NAD(P)-binding Rossmann-like Domain"/>
    <property type="match status" value="1"/>
</dbReference>
<dbReference type="Proteomes" id="UP000008120">
    <property type="component" value="Chromosome"/>
</dbReference>
<dbReference type="PANTHER" id="PTHR11117:SF24">
    <property type="entry name" value="PROTEIN FDRA"/>
    <property type="match status" value="1"/>
</dbReference>
<evidence type="ECO:0000259" key="1">
    <source>
        <dbReference type="Pfam" id="PF00549"/>
    </source>
</evidence>
<dbReference type="Pfam" id="PF00549">
    <property type="entry name" value="Ligase_CoA"/>
    <property type="match status" value="1"/>
</dbReference>
<feature type="domain" description="ATP-citrate synthase/succinyl-CoA ligase C-terminal" evidence="1">
    <location>
        <begin position="340"/>
        <end position="490"/>
    </location>
</feature>
<evidence type="ECO:0000313" key="4">
    <source>
        <dbReference type="Proteomes" id="UP000008120"/>
    </source>
</evidence>
<dbReference type="GO" id="GO:0006099">
    <property type="term" value="P:tricarboxylic acid cycle"/>
    <property type="evidence" value="ECO:0007669"/>
    <property type="project" value="TreeGrafter"/>
</dbReference>
<reference evidence="2 4" key="2">
    <citation type="journal article" date="2011" name="Nucleic Acids Res.">
        <title>Insights into the evolution of Archaea and eukaryotic protein modifier systems revealed by the genome of a novel archaeal group.</title>
        <authorList>
            <person name="Nunoura T."/>
            <person name="Takaki Y."/>
            <person name="Kakuta J."/>
            <person name="Nishi S."/>
            <person name="Sugahara J."/>
            <person name="Kazama H."/>
            <person name="Chee G."/>
            <person name="Hattori M."/>
            <person name="Kanai A."/>
            <person name="Atomi H."/>
            <person name="Takai K."/>
            <person name="Takami H."/>
        </authorList>
    </citation>
    <scope>NUCLEOTIDE SEQUENCE [LARGE SCALE GENOMIC DNA]</scope>
</reference>
<dbReference type="SUPFAM" id="SSF52210">
    <property type="entry name" value="Succinyl-CoA synthetase domains"/>
    <property type="match status" value="1"/>
</dbReference>
<gene>
    <name evidence="3" type="ORF">CSUB_C0516</name>
    <name evidence="2" type="ORF">HGMM_F52E01C22</name>
</gene>
<protein>
    <recommendedName>
        <fullName evidence="1">ATP-citrate synthase/succinyl-CoA ligase C-terminal domain-containing protein</fullName>
    </recommendedName>
</protein>
<dbReference type="AlphaFoldDB" id="E6N5K8"/>
<dbReference type="GO" id="GO:0004776">
    <property type="term" value="F:succinate-CoA ligase (GDP-forming) activity"/>
    <property type="evidence" value="ECO:0007669"/>
    <property type="project" value="TreeGrafter"/>
</dbReference>
<evidence type="ECO:0000313" key="3">
    <source>
        <dbReference type="EMBL" id="BAJ50377.1"/>
    </source>
</evidence>
<dbReference type="EMBL" id="BA000048">
    <property type="protein sequence ID" value="BAJ50377.1"/>
    <property type="molecule type" value="Genomic_DNA"/>
</dbReference>
<sequence length="516" mass="55677">MAVYKVANLVVSGVYRDSVQLMEVSESIKRLKGVVDAAVVMGTVSNKESLKPLGLLTSEGEKAGPNDIIIAVKAAGNIEEILETSKKLLFETHVTAPKYISIEEALNANPDVKFASISIPGGYVEEVAVKLIEGNVNLFIFSDHVPIETEVSLKRKASSRDLLVMGPEAGTAFVAGVGFGFANNVMRGNVGVVASAGSGIQEFVTLLDAYGIGVSHAIGVGARDLTEKVGGIMAQKALRLLNGDSDTKFIAFIAKHSDINVVKRILEEEKISKPLALCLLGVSQPITDQPQSHTLHGLVMHIASQLSRGKRDEMINSLLREADMLKKMVSHEPGFPRGFYSGGTLATETAYVWNKAGLEIYSNIGLSWTRRLDNPYTSIGATIVDYGSEEFTEGRPHPIIDPTLRNRRIVTELESDSTNSIAMDLIIGYGAPDNIVSKVFDEIGEAVLKNRKKRLAVRVVGTDKDYQWPQVSGIEKFGVLTSSSNAMAAVFTAACGKNDPSLVDFLISELILEVEK</sequence>
<dbReference type="InterPro" id="IPR016102">
    <property type="entry name" value="Succinyl-CoA_synth-like"/>
</dbReference>
<dbReference type="GO" id="GO:0005829">
    <property type="term" value="C:cytosol"/>
    <property type="evidence" value="ECO:0007669"/>
    <property type="project" value="TreeGrafter"/>
</dbReference>
<dbReference type="GO" id="GO:0009361">
    <property type="term" value="C:succinate-CoA ligase complex (ADP-forming)"/>
    <property type="evidence" value="ECO:0007669"/>
    <property type="project" value="TreeGrafter"/>
</dbReference>
<organism evidence="2 4">
    <name type="scientific">Caldiarchaeum subterraneum</name>
    <dbReference type="NCBI Taxonomy" id="311458"/>
    <lineage>
        <taxon>Archaea</taxon>
        <taxon>Nitrososphaerota</taxon>
        <taxon>Candidatus Caldarchaeales</taxon>
        <taxon>Candidatus Caldarchaeaceae</taxon>
        <taxon>Candidatus Caldarchaeum</taxon>
    </lineage>
</organism>
<accession>E6N5K8</accession>
<proteinExistence type="predicted"/>
<dbReference type="PANTHER" id="PTHR11117">
    <property type="entry name" value="SUCCINYL-COA LIGASE SUBUNIT ALPHA"/>
    <property type="match status" value="1"/>
</dbReference>
<dbReference type="Gene3D" id="3.40.50.261">
    <property type="entry name" value="Succinyl-CoA synthetase domains"/>
    <property type="match status" value="2"/>
</dbReference>
<evidence type="ECO:0000313" key="2">
    <source>
        <dbReference type="EMBL" id="BAJ47577.1"/>
    </source>
</evidence>
<name>E6N5K8_CALS0</name>